<dbReference type="PANTHER" id="PTHR16277:SF7">
    <property type="entry name" value="RE12330P"/>
    <property type="match status" value="1"/>
</dbReference>
<proteinExistence type="predicted"/>
<feature type="domain" description="SERTA" evidence="2">
    <location>
        <begin position="135"/>
        <end position="181"/>
    </location>
</feature>
<dbReference type="Proteomes" id="UP001217089">
    <property type="component" value="Unassembled WGS sequence"/>
</dbReference>
<feature type="compositionally biased region" description="Basic and acidic residues" evidence="1">
    <location>
        <begin position="83"/>
        <end position="94"/>
    </location>
</feature>
<evidence type="ECO:0000313" key="3">
    <source>
        <dbReference type="EMBL" id="KAJ8308065.1"/>
    </source>
</evidence>
<organism evidence="3 4">
    <name type="scientific">Tegillarca granosa</name>
    <name type="common">Malaysian cockle</name>
    <name type="synonym">Anadara granosa</name>
    <dbReference type="NCBI Taxonomy" id="220873"/>
    <lineage>
        <taxon>Eukaryota</taxon>
        <taxon>Metazoa</taxon>
        <taxon>Spiralia</taxon>
        <taxon>Lophotrochozoa</taxon>
        <taxon>Mollusca</taxon>
        <taxon>Bivalvia</taxon>
        <taxon>Autobranchia</taxon>
        <taxon>Pteriomorphia</taxon>
        <taxon>Arcoida</taxon>
        <taxon>Arcoidea</taxon>
        <taxon>Arcidae</taxon>
        <taxon>Tegillarca</taxon>
    </lineage>
</organism>
<dbReference type="EMBL" id="JARBDR010000657">
    <property type="protein sequence ID" value="KAJ8308065.1"/>
    <property type="molecule type" value="Genomic_DNA"/>
</dbReference>
<protein>
    <recommendedName>
        <fullName evidence="2">SERTA domain-containing protein</fullName>
    </recommendedName>
</protein>
<comment type="caution">
    <text evidence="3">The sequence shown here is derived from an EMBL/GenBank/DDBJ whole genome shotgun (WGS) entry which is preliminary data.</text>
</comment>
<evidence type="ECO:0000256" key="1">
    <source>
        <dbReference type="SAM" id="MobiDB-lite"/>
    </source>
</evidence>
<name>A0ABQ9EWD4_TEGGR</name>
<dbReference type="Pfam" id="PF06031">
    <property type="entry name" value="SERTA"/>
    <property type="match status" value="1"/>
</dbReference>
<gene>
    <name evidence="3" type="ORF">KUTeg_012939</name>
</gene>
<reference evidence="3 4" key="1">
    <citation type="submission" date="2022-12" db="EMBL/GenBank/DDBJ databases">
        <title>Chromosome-level genome of Tegillarca granosa.</title>
        <authorList>
            <person name="Kim J."/>
        </authorList>
    </citation>
    <scope>NUCLEOTIDE SEQUENCE [LARGE SCALE GENOMIC DNA]</scope>
    <source>
        <strain evidence="3">Teg-2019</strain>
        <tissue evidence="3">Adductor muscle</tissue>
    </source>
</reference>
<feature type="region of interest" description="Disordered" evidence="1">
    <location>
        <begin position="70"/>
        <end position="94"/>
    </location>
</feature>
<sequence length="289" mass="32871">MTCVLSMSSIYNNPCGGFGGSKDDVTTDTDYDYGWLSAAPPSSRLSDNTACSCRFDNNNSTMCRTTSVLDSRLSPDASQKHGGKTDGNQHDTDLIFDDKRSMGVKRKLDNNDFDELLDRLPPKRISPFLNTPKERKEERRKVLKMSVQKLRKMEDPEHFLCRSVLINNTLKKVQKEIREEKQKSHQGYKSCIYRLRPTYDVLNKGYLHSSSQSQHGYVSVYDDPFVTPGDNDKLSDDITDSLVESIEEKTVDVTSRDHLSTDHTQSKEKQMCTEMDTVFNNLIRALGES</sequence>
<evidence type="ECO:0000313" key="4">
    <source>
        <dbReference type="Proteomes" id="UP001217089"/>
    </source>
</evidence>
<keyword evidence="4" id="KW-1185">Reference proteome</keyword>
<dbReference type="InterPro" id="IPR009263">
    <property type="entry name" value="SERTA_dom"/>
</dbReference>
<evidence type="ECO:0000259" key="2">
    <source>
        <dbReference type="PROSITE" id="PS51053"/>
    </source>
</evidence>
<dbReference type="InterPro" id="IPR052262">
    <property type="entry name" value="E2F-SERTA_domain_protein"/>
</dbReference>
<dbReference type="PROSITE" id="PS51053">
    <property type="entry name" value="SERTA"/>
    <property type="match status" value="1"/>
</dbReference>
<accession>A0ABQ9EWD4</accession>
<dbReference type="PANTHER" id="PTHR16277">
    <property type="entry name" value="CELL DIVISION CYCLE ASSOCIATED PROTEIN 4/SERTA DOMAIN-CONTAINING PROTEIN 2"/>
    <property type="match status" value="1"/>
</dbReference>